<reference evidence="3 4" key="1">
    <citation type="submission" date="2018-09" db="EMBL/GenBank/DDBJ databases">
        <title>Whole genome based analysis of evolution and adaptive divergence in Indian and Brazilian strains of Azospirillum brasilense.</title>
        <authorList>
            <person name="Singh C."/>
            <person name="Tripathi A.K."/>
        </authorList>
    </citation>
    <scope>NUCLEOTIDE SEQUENCE [LARGE SCALE GENOMIC DNA]</scope>
    <source>
        <strain evidence="3 4">MTCC4036</strain>
    </source>
</reference>
<evidence type="ECO:0000259" key="2">
    <source>
        <dbReference type="PROSITE" id="PS50943"/>
    </source>
</evidence>
<keyword evidence="1" id="KW-0238">DNA-binding</keyword>
<dbReference type="PANTHER" id="PTHR46558">
    <property type="entry name" value="TRACRIPTIONAL REGULATORY PROTEIN-RELATED-RELATED"/>
    <property type="match status" value="1"/>
</dbReference>
<dbReference type="Proteomes" id="UP000298596">
    <property type="component" value="Chromosome"/>
</dbReference>
<dbReference type="GO" id="GO:0003677">
    <property type="term" value="F:DNA binding"/>
    <property type="evidence" value="ECO:0007669"/>
    <property type="project" value="UniProtKB-KW"/>
</dbReference>
<dbReference type="Gene3D" id="1.10.260.40">
    <property type="entry name" value="lambda repressor-like DNA-binding domains"/>
    <property type="match status" value="1"/>
</dbReference>
<accession>A0A4D8Q0Z1</accession>
<dbReference type="SMART" id="SM00530">
    <property type="entry name" value="HTH_XRE"/>
    <property type="match status" value="1"/>
</dbReference>
<dbReference type="SUPFAM" id="SSF47413">
    <property type="entry name" value="lambda repressor-like DNA-binding domains"/>
    <property type="match status" value="1"/>
</dbReference>
<organism evidence="3 4">
    <name type="scientific">Azospirillum brasilense</name>
    <dbReference type="NCBI Taxonomy" id="192"/>
    <lineage>
        <taxon>Bacteria</taxon>
        <taxon>Pseudomonadati</taxon>
        <taxon>Pseudomonadota</taxon>
        <taxon>Alphaproteobacteria</taxon>
        <taxon>Rhodospirillales</taxon>
        <taxon>Azospirillaceae</taxon>
        <taxon>Azospirillum</taxon>
    </lineage>
</organism>
<dbReference type="Pfam" id="PF01381">
    <property type="entry name" value="HTH_3"/>
    <property type="match status" value="1"/>
</dbReference>
<evidence type="ECO:0000313" key="4">
    <source>
        <dbReference type="Proteomes" id="UP000298596"/>
    </source>
</evidence>
<name>A0A4D8Q0Z1_AZOBR</name>
<feature type="domain" description="HTH cro/C1-type" evidence="2">
    <location>
        <begin position="23"/>
        <end position="77"/>
    </location>
</feature>
<protein>
    <submittedName>
        <fullName evidence="3">XRE family transcriptional regulator</fullName>
    </submittedName>
</protein>
<dbReference type="EMBL" id="CP032330">
    <property type="protein sequence ID" value="QCO01706.1"/>
    <property type="molecule type" value="Genomic_DNA"/>
</dbReference>
<proteinExistence type="predicted"/>
<sequence length="124" mass="14111">MVNAHRPEDSPGMKGMQQFGQMLRELREQRGLTQEDLAGLIERSVQAVSAMERGQNMPRLETLIRISEKIDIPLDELVKIFDQSNSSSQERTPLEITIIDAARHLSLRDLKILSNIAKSFPKEK</sequence>
<dbReference type="PROSITE" id="PS50943">
    <property type="entry name" value="HTH_CROC1"/>
    <property type="match status" value="1"/>
</dbReference>
<evidence type="ECO:0000256" key="1">
    <source>
        <dbReference type="ARBA" id="ARBA00023125"/>
    </source>
</evidence>
<dbReference type="InterPro" id="IPR001387">
    <property type="entry name" value="Cro/C1-type_HTH"/>
</dbReference>
<dbReference type="InterPro" id="IPR010982">
    <property type="entry name" value="Lambda_DNA-bd_dom_sf"/>
</dbReference>
<dbReference type="AlphaFoldDB" id="A0A4D8Q0Z1"/>
<evidence type="ECO:0000313" key="3">
    <source>
        <dbReference type="EMBL" id="QCO01706.1"/>
    </source>
</evidence>
<gene>
    <name evidence="3" type="ORF">D3867_06440</name>
</gene>
<dbReference type="PANTHER" id="PTHR46558:SF4">
    <property type="entry name" value="DNA-BIDING PHAGE PROTEIN"/>
    <property type="match status" value="1"/>
</dbReference>
<dbReference type="CDD" id="cd00093">
    <property type="entry name" value="HTH_XRE"/>
    <property type="match status" value="1"/>
</dbReference>